<comment type="caution">
    <text evidence="2">The sequence shown here is derived from an EMBL/GenBank/DDBJ whole genome shotgun (WGS) entry which is preliminary data.</text>
</comment>
<evidence type="ECO:0000313" key="3">
    <source>
        <dbReference type="Proteomes" id="UP000467840"/>
    </source>
</evidence>
<dbReference type="AlphaFoldDB" id="A0A6A6KFG4"/>
<evidence type="ECO:0000313" key="2">
    <source>
        <dbReference type="EMBL" id="KAF2286648.1"/>
    </source>
</evidence>
<gene>
    <name evidence="2" type="ORF">GH714_023214</name>
</gene>
<feature type="region of interest" description="Disordered" evidence="1">
    <location>
        <begin position="136"/>
        <end position="190"/>
    </location>
</feature>
<feature type="compositionally biased region" description="Gly residues" evidence="1">
    <location>
        <begin position="174"/>
        <end position="190"/>
    </location>
</feature>
<accession>A0A6A6KFG4</accession>
<organism evidence="2 3">
    <name type="scientific">Hevea brasiliensis</name>
    <name type="common">Para rubber tree</name>
    <name type="synonym">Siphonia brasiliensis</name>
    <dbReference type="NCBI Taxonomy" id="3981"/>
    <lineage>
        <taxon>Eukaryota</taxon>
        <taxon>Viridiplantae</taxon>
        <taxon>Streptophyta</taxon>
        <taxon>Embryophyta</taxon>
        <taxon>Tracheophyta</taxon>
        <taxon>Spermatophyta</taxon>
        <taxon>Magnoliopsida</taxon>
        <taxon>eudicotyledons</taxon>
        <taxon>Gunneridae</taxon>
        <taxon>Pentapetalae</taxon>
        <taxon>rosids</taxon>
        <taxon>fabids</taxon>
        <taxon>Malpighiales</taxon>
        <taxon>Euphorbiaceae</taxon>
        <taxon>Crotonoideae</taxon>
        <taxon>Micrandreae</taxon>
        <taxon>Hevea</taxon>
    </lineage>
</organism>
<dbReference type="EMBL" id="JAAGAX010000017">
    <property type="protein sequence ID" value="KAF2286648.1"/>
    <property type="molecule type" value="Genomic_DNA"/>
</dbReference>
<keyword evidence="3" id="KW-1185">Reference proteome</keyword>
<sequence>MIASNAISTEPTTTAPINTLVVLLTEIVVLVAYDFVLEEVEDEFSDDEPLDALVLADCVGGDTVDEVEFELDDVGGAFETGGGGAINSVGGGGDSVVPCDAGGGTNPLGGGDFGEKLSGGGDDWPDTGGDTFFAGVGGGEVEDDGGGDKLGDGDVEDVGGEGGEANTRLADNESGGGGDESSGGGGGESFGGGEVFVEFVAAEEVSEELGVSAESDIILAETIFLSPFLFPPFI</sequence>
<name>A0A6A6KFG4_HEVBR</name>
<protein>
    <submittedName>
        <fullName evidence="2">Uncharacterized protein</fullName>
    </submittedName>
</protein>
<dbReference type="Proteomes" id="UP000467840">
    <property type="component" value="Chromosome 3"/>
</dbReference>
<reference evidence="2 3" key="1">
    <citation type="journal article" date="2020" name="Mol. Plant">
        <title>The Chromosome-Based Rubber Tree Genome Provides New Insights into Spurge Genome Evolution and Rubber Biosynthesis.</title>
        <authorList>
            <person name="Liu J."/>
            <person name="Shi C."/>
            <person name="Shi C.C."/>
            <person name="Li W."/>
            <person name="Zhang Q.J."/>
            <person name="Zhang Y."/>
            <person name="Li K."/>
            <person name="Lu H.F."/>
            <person name="Shi C."/>
            <person name="Zhu S.T."/>
            <person name="Xiao Z.Y."/>
            <person name="Nan H."/>
            <person name="Yue Y."/>
            <person name="Zhu X.G."/>
            <person name="Wu Y."/>
            <person name="Hong X.N."/>
            <person name="Fan G.Y."/>
            <person name="Tong Y."/>
            <person name="Zhang D."/>
            <person name="Mao C.L."/>
            <person name="Liu Y.L."/>
            <person name="Hao S.J."/>
            <person name="Liu W.Q."/>
            <person name="Lv M.Q."/>
            <person name="Zhang H.B."/>
            <person name="Liu Y."/>
            <person name="Hu-Tang G.R."/>
            <person name="Wang J.P."/>
            <person name="Wang J.H."/>
            <person name="Sun Y.H."/>
            <person name="Ni S.B."/>
            <person name="Chen W.B."/>
            <person name="Zhang X.C."/>
            <person name="Jiao Y.N."/>
            <person name="Eichler E.E."/>
            <person name="Li G.H."/>
            <person name="Liu X."/>
            <person name="Gao L.Z."/>
        </authorList>
    </citation>
    <scope>NUCLEOTIDE SEQUENCE [LARGE SCALE GENOMIC DNA]</scope>
    <source>
        <strain evidence="3">cv. GT1</strain>
        <tissue evidence="2">Leaf</tissue>
    </source>
</reference>
<evidence type="ECO:0000256" key="1">
    <source>
        <dbReference type="SAM" id="MobiDB-lite"/>
    </source>
</evidence>
<proteinExistence type="predicted"/>